<keyword evidence="2" id="KW-1185">Reference proteome</keyword>
<dbReference type="Proteomes" id="UP000298787">
    <property type="component" value="Chromosome 21"/>
</dbReference>
<dbReference type="STRING" id="240159.A0A4U5VP17"/>
<gene>
    <name evidence="1" type="ORF">D9C73_024384</name>
</gene>
<dbReference type="EMBL" id="CM014098">
    <property type="protein sequence ID" value="TKS90253.1"/>
    <property type="molecule type" value="Genomic_DNA"/>
</dbReference>
<protein>
    <submittedName>
        <fullName evidence="1">Uncharacterized protein</fullName>
    </submittedName>
</protein>
<reference evidence="1 2" key="1">
    <citation type="submission" date="2019-01" db="EMBL/GenBank/DDBJ databases">
        <title>Genome Assembly of Collichthys lucidus.</title>
        <authorList>
            <person name="Cai M."/>
            <person name="Xiao S."/>
        </authorList>
    </citation>
    <scope>NUCLEOTIDE SEQUENCE [LARGE SCALE GENOMIC DNA]</scope>
    <source>
        <strain evidence="1">JT15FE1705JMU</strain>
        <tissue evidence="1">Muscle</tissue>
    </source>
</reference>
<proteinExistence type="predicted"/>
<organism evidence="1 2">
    <name type="scientific">Collichthys lucidus</name>
    <name type="common">Big head croaker</name>
    <name type="synonym">Sciaena lucida</name>
    <dbReference type="NCBI Taxonomy" id="240159"/>
    <lineage>
        <taxon>Eukaryota</taxon>
        <taxon>Metazoa</taxon>
        <taxon>Chordata</taxon>
        <taxon>Craniata</taxon>
        <taxon>Vertebrata</taxon>
        <taxon>Euteleostomi</taxon>
        <taxon>Actinopterygii</taxon>
        <taxon>Neopterygii</taxon>
        <taxon>Teleostei</taxon>
        <taxon>Neoteleostei</taxon>
        <taxon>Acanthomorphata</taxon>
        <taxon>Eupercaria</taxon>
        <taxon>Sciaenidae</taxon>
        <taxon>Collichthys</taxon>
    </lineage>
</organism>
<accession>A0A4U5VP17</accession>
<name>A0A4U5VP17_COLLU</name>
<evidence type="ECO:0000313" key="1">
    <source>
        <dbReference type="EMBL" id="TKS90253.1"/>
    </source>
</evidence>
<sequence length="188" mass="21637">MDGQRPQNTLTRHLERLQSKLRYVFSRPDSELDLDYLDFMCTHELIIMDALADQIELPVNIVSSLREMRNLIRCEVENNQQFPCIEIQAVQGERGQPKFAINHDQLQALMDTQLPITCIAKLLGELDIDWECALDSEETLPEAGVVVPEFPMPLTEGQIVYLKAVVDPMEPSDSHGRDIYCRYLQMFL</sequence>
<evidence type="ECO:0000313" key="2">
    <source>
        <dbReference type="Proteomes" id="UP000298787"/>
    </source>
</evidence>
<dbReference type="AlphaFoldDB" id="A0A4U5VP17"/>